<keyword evidence="5 18" id="KW-0812">Transmembrane</keyword>
<dbReference type="PROSITE" id="PS00217">
    <property type="entry name" value="SUGAR_TRANSPORT_2"/>
    <property type="match status" value="1"/>
</dbReference>
<evidence type="ECO:0000256" key="2">
    <source>
        <dbReference type="ARBA" id="ARBA00010992"/>
    </source>
</evidence>
<name>A0A1A8VTI0_PLAOA</name>
<dbReference type="InterPro" id="IPR020846">
    <property type="entry name" value="MFS_dom"/>
</dbReference>
<keyword evidence="4 16" id="KW-0813">Transport</keyword>
<feature type="domain" description="Major facilitator superfamily (MFS) profile" evidence="19">
    <location>
        <begin position="141"/>
        <end position="591"/>
    </location>
</feature>
<proteinExistence type="inferred from homology"/>
<evidence type="ECO:0000256" key="17">
    <source>
        <dbReference type="SAM" id="MobiDB-lite"/>
    </source>
</evidence>
<dbReference type="PROSITE" id="PS50850">
    <property type="entry name" value="MFS"/>
    <property type="match status" value="1"/>
</dbReference>
<dbReference type="PANTHER" id="PTHR48020:SF12">
    <property type="entry name" value="PROTON MYO-INOSITOL COTRANSPORTER"/>
    <property type="match status" value="1"/>
</dbReference>
<protein>
    <recommendedName>
        <fullName evidence="14">Hexose transporter 1</fullName>
    </recommendedName>
</protein>
<feature type="transmembrane region" description="Helical" evidence="18">
    <location>
        <begin position="470"/>
        <end position="489"/>
    </location>
</feature>
<evidence type="ECO:0000256" key="16">
    <source>
        <dbReference type="RuleBase" id="RU003346"/>
    </source>
</evidence>
<evidence type="ECO:0000256" key="15">
    <source>
        <dbReference type="ARBA" id="ARBA00045752"/>
    </source>
</evidence>
<comment type="catalytic activity">
    <reaction evidence="13">
        <text>D-fructose(out) = D-fructose(in)</text>
        <dbReference type="Rhea" id="RHEA:60372"/>
        <dbReference type="ChEBI" id="CHEBI:37721"/>
    </reaction>
    <physiologicalReaction direction="left-to-right" evidence="13">
        <dbReference type="Rhea" id="RHEA:60373"/>
    </physiologicalReaction>
</comment>
<organism evidence="20 21">
    <name type="scientific">Plasmodium ovale curtisi</name>
    <dbReference type="NCBI Taxonomy" id="864141"/>
    <lineage>
        <taxon>Eukaryota</taxon>
        <taxon>Sar</taxon>
        <taxon>Alveolata</taxon>
        <taxon>Apicomplexa</taxon>
        <taxon>Aconoidasida</taxon>
        <taxon>Haemosporida</taxon>
        <taxon>Plasmodiidae</taxon>
        <taxon>Plasmodium</taxon>
        <taxon>Plasmodium (Plasmodium)</taxon>
    </lineage>
</organism>
<comment type="catalytic activity">
    <reaction evidence="8">
        <text>D-galactose(in) = D-galactose(out)</text>
        <dbReference type="Rhea" id="RHEA:34915"/>
        <dbReference type="ChEBI" id="CHEBI:4139"/>
    </reaction>
    <physiologicalReaction direction="right-to-left" evidence="8">
        <dbReference type="Rhea" id="RHEA:34917"/>
    </physiologicalReaction>
</comment>
<evidence type="ECO:0000256" key="5">
    <source>
        <dbReference type="ARBA" id="ARBA00022692"/>
    </source>
</evidence>
<dbReference type="InterPro" id="IPR005828">
    <property type="entry name" value="MFS_sugar_transport-like"/>
</dbReference>
<evidence type="ECO:0000256" key="8">
    <source>
        <dbReference type="ARBA" id="ARBA00044637"/>
    </source>
</evidence>
<dbReference type="InterPro" id="IPR003663">
    <property type="entry name" value="Sugar/inositol_transpt"/>
</dbReference>
<gene>
    <name evidence="20" type="ORF">POVCU1_006470</name>
</gene>
<dbReference type="EMBL" id="FLQV01000120">
    <property type="protein sequence ID" value="SBS82124.1"/>
    <property type="molecule type" value="Genomic_DNA"/>
</dbReference>
<comment type="catalytic activity">
    <reaction evidence="12">
        <text>D-glucosamine(out) = D-glucosamine(in)</text>
        <dbReference type="Rhea" id="RHEA:78423"/>
        <dbReference type="ChEBI" id="CHEBI:58723"/>
    </reaction>
    <physiologicalReaction direction="left-to-right" evidence="12">
        <dbReference type="Rhea" id="RHEA:78424"/>
    </physiologicalReaction>
</comment>
<evidence type="ECO:0000313" key="21">
    <source>
        <dbReference type="Proteomes" id="UP000078546"/>
    </source>
</evidence>
<keyword evidence="6 18" id="KW-1133">Transmembrane helix</keyword>
<dbReference type="PROSITE" id="PS00216">
    <property type="entry name" value="SUGAR_TRANSPORT_1"/>
    <property type="match status" value="1"/>
</dbReference>
<evidence type="ECO:0000256" key="10">
    <source>
        <dbReference type="ARBA" id="ARBA00044656"/>
    </source>
</evidence>
<evidence type="ECO:0000256" key="7">
    <source>
        <dbReference type="ARBA" id="ARBA00023136"/>
    </source>
</evidence>
<dbReference type="Pfam" id="PF00083">
    <property type="entry name" value="Sugar_tr"/>
    <property type="match status" value="1"/>
</dbReference>
<feature type="transmembrane region" description="Helical" evidence="18">
    <location>
        <begin position="501"/>
        <end position="526"/>
    </location>
</feature>
<dbReference type="CDD" id="cd17315">
    <property type="entry name" value="MFS_GLUT_like"/>
    <property type="match status" value="1"/>
</dbReference>
<evidence type="ECO:0000256" key="14">
    <source>
        <dbReference type="ARBA" id="ARBA00044780"/>
    </source>
</evidence>
<dbReference type="Gene3D" id="1.20.1250.20">
    <property type="entry name" value="MFS general substrate transporter like domains"/>
    <property type="match status" value="1"/>
</dbReference>
<comment type="subunit">
    <text evidence="3">Homodimer.</text>
</comment>
<sequence length="615" mass="68774">MAKRSSDKAEKSRKEVREEESHNAAAKSQRCCEVTTLLRSHNAAAKSQRCCEVTKLLRSHKAAAKLQSCCEVTKLLRSYNAAAKLQRCCEVTTLLRSYNAAAKLQCYCENNRMKKSSKEASSSCSAKGEVSNSFFNMSFLYVLSACIASFIFGYQVSVLNTIKNFIVIEFQWCKGADRLDCDENTIRSSFLLASVFIGAVFGSGFSGYLVQFGRRFSLLVIYVFFVFVSILTSITHHFDTILFARLFSGFGIGLITVSVPMYISEMTHKDKKGAYGVLHQLFITFGIFIAVLLGLAMGEGPDGTSNKPLSEFEKIWWRLMFFFPTLISLLGIFLLVIFFKEETPYFLFEKGKIEESKKILMKIYGTNDVEEPMKAIKEAIEQNESAKNNSLSLLKAMKIPSYRYVILLGCILSGFQQFTGINVLVANSNELYKGFLGKDLITILSVIMTAVNFLMTFPAIYIVEKVGRKTLLLGGCIGVICAYLPTAIANELYKNSYSVKIMSVVGTFVMIISFAVSYGPVLWIYLHEMFPSEIKDSAASLASLVNWVCAIVVVFPSDIIIKKSPSILFIIFSVMCIISFLFIFFFIKETKGGEIGTSPYISIEERQKHMTKSAV</sequence>
<feature type="transmembrane region" description="Helical" evidence="18">
    <location>
        <begin position="242"/>
        <end position="263"/>
    </location>
</feature>
<feature type="transmembrane region" description="Helical" evidence="18">
    <location>
        <begin position="190"/>
        <end position="209"/>
    </location>
</feature>
<dbReference type="AlphaFoldDB" id="A0A1A8VTI0"/>
<feature type="transmembrane region" description="Helical" evidence="18">
    <location>
        <begin position="134"/>
        <end position="154"/>
    </location>
</feature>
<feature type="transmembrane region" description="Helical" evidence="18">
    <location>
        <begin position="404"/>
        <end position="425"/>
    </location>
</feature>
<comment type="catalytic activity">
    <reaction evidence="11">
        <text>D-mannose(out) = D-mannose(in)</text>
        <dbReference type="Rhea" id="RHEA:78391"/>
        <dbReference type="ChEBI" id="CHEBI:4208"/>
    </reaction>
    <physiologicalReaction direction="left-to-right" evidence="11">
        <dbReference type="Rhea" id="RHEA:78392"/>
    </physiologicalReaction>
</comment>
<dbReference type="GO" id="GO:0022857">
    <property type="term" value="F:transmembrane transporter activity"/>
    <property type="evidence" value="ECO:0007669"/>
    <property type="project" value="InterPro"/>
</dbReference>
<comment type="catalytic activity">
    <reaction evidence="10">
        <text>D-xylose(out) = D-xylose(in)</text>
        <dbReference type="Rhea" id="RHEA:78427"/>
        <dbReference type="ChEBI" id="CHEBI:53455"/>
    </reaction>
    <physiologicalReaction direction="left-to-right" evidence="10">
        <dbReference type="Rhea" id="RHEA:78428"/>
    </physiologicalReaction>
</comment>
<dbReference type="SUPFAM" id="SSF103473">
    <property type="entry name" value="MFS general substrate transporter"/>
    <property type="match status" value="1"/>
</dbReference>
<dbReference type="PRINTS" id="PR00171">
    <property type="entry name" value="SUGRTRNSPORT"/>
</dbReference>
<evidence type="ECO:0000256" key="13">
    <source>
        <dbReference type="ARBA" id="ARBA00044710"/>
    </source>
</evidence>
<dbReference type="NCBIfam" id="TIGR00879">
    <property type="entry name" value="SP"/>
    <property type="match status" value="1"/>
</dbReference>
<evidence type="ECO:0000256" key="9">
    <source>
        <dbReference type="ARBA" id="ARBA00044648"/>
    </source>
</evidence>
<evidence type="ECO:0000256" key="4">
    <source>
        <dbReference type="ARBA" id="ARBA00022448"/>
    </source>
</evidence>
<feature type="transmembrane region" description="Helical" evidence="18">
    <location>
        <begin position="315"/>
        <end position="339"/>
    </location>
</feature>
<feature type="transmembrane region" description="Helical" evidence="18">
    <location>
        <begin position="275"/>
        <end position="295"/>
    </location>
</feature>
<accession>A0A1A8VTI0</accession>
<evidence type="ECO:0000256" key="6">
    <source>
        <dbReference type="ARBA" id="ARBA00022989"/>
    </source>
</evidence>
<feature type="transmembrane region" description="Helical" evidence="18">
    <location>
        <begin position="216"/>
        <end position="236"/>
    </location>
</feature>
<evidence type="ECO:0000256" key="3">
    <source>
        <dbReference type="ARBA" id="ARBA00011738"/>
    </source>
</evidence>
<keyword evidence="7 18" id="KW-0472">Membrane</keyword>
<evidence type="ECO:0000256" key="18">
    <source>
        <dbReference type="SAM" id="Phobius"/>
    </source>
</evidence>
<dbReference type="GO" id="GO:0016020">
    <property type="term" value="C:membrane"/>
    <property type="evidence" value="ECO:0007669"/>
    <property type="project" value="UniProtKB-SubCell"/>
</dbReference>
<evidence type="ECO:0000256" key="1">
    <source>
        <dbReference type="ARBA" id="ARBA00004141"/>
    </source>
</evidence>
<comment type="catalytic activity">
    <reaction evidence="9">
        <text>D-glucose(out) = D-glucose(in)</text>
        <dbReference type="Rhea" id="RHEA:60376"/>
        <dbReference type="ChEBI" id="CHEBI:4167"/>
    </reaction>
    <physiologicalReaction direction="left-to-right" evidence="9">
        <dbReference type="Rhea" id="RHEA:60377"/>
    </physiologicalReaction>
</comment>
<dbReference type="Proteomes" id="UP000078546">
    <property type="component" value="Unassembled WGS sequence"/>
</dbReference>
<comment type="function">
    <text evidence="15">Sodium-independent facilitative hexose transporter. Can transport D-glucose and D-fructose. Can transport D-mannose, D-galactose, D-xylose and D-glucosamine.</text>
</comment>
<feature type="transmembrane region" description="Helical" evidence="18">
    <location>
        <begin position="538"/>
        <end position="561"/>
    </location>
</feature>
<comment type="similarity">
    <text evidence="2 16">Belongs to the major facilitator superfamily. Sugar transporter (TC 2.A.1.1) family.</text>
</comment>
<comment type="subcellular location">
    <subcellularLocation>
        <location evidence="1">Membrane</location>
        <topology evidence="1">Multi-pass membrane protein</topology>
    </subcellularLocation>
</comment>
<evidence type="ECO:0000313" key="20">
    <source>
        <dbReference type="EMBL" id="SBS82124.1"/>
    </source>
</evidence>
<evidence type="ECO:0000259" key="19">
    <source>
        <dbReference type="PROSITE" id="PS50850"/>
    </source>
</evidence>
<evidence type="ECO:0000256" key="12">
    <source>
        <dbReference type="ARBA" id="ARBA00044668"/>
    </source>
</evidence>
<feature type="transmembrane region" description="Helical" evidence="18">
    <location>
        <begin position="567"/>
        <end position="587"/>
    </location>
</feature>
<feature type="region of interest" description="Disordered" evidence="17">
    <location>
        <begin position="1"/>
        <end position="22"/>
    </location>
</feature>
<dbReference type="InterPro" id="IPR050814">
    <property type="entry name" value="Myo-inositol_Transporter"/>
</dbReference>
<dbReference type="InterPro" id="IPR036259">
    <property type="entry name" value="MFS_trans_sf"/>
</dbReference>
<dbReference type="InterPro" id="IPR005829">
    <property type="entry name" value="Sugar_transporter_CS"/>
</dbReference>
<feature type="transmembrane region" description="Helical" evidence="18">
    <location>
        <begin position="440"/>
        <end position="463"/>
    </location>
</feature>
<evidence type="ECO:0000256" key="11">
    <source>
        <dbReference type="ARBA" id="ARBA00044662"/>
    </source>
</evidence>
<dbReference type="PANTHER" id="PTHR48020">
    <property type="entry name" value="PROTON MYO-INOSITOL COTRANSPORTER"/>
    <property type="match status" value="1"/>
</dbReference>
<reference evidence="21" key="1">
    <citation type="submission" date="2016-05" db="EMBL/GenBank/DDBJ databases">
        <authorList>
            <person name="Naeem Raeece"/>
        </authorList>
    </citation>
    <scope>NUCLEOTIDE SEQUENCE [LARGE SCALE GENOMIC DNA]</scope>
</reference>